<keyword evidence="1" id="KW-1133">Transmembrane helix</keyword>
<keyword evidence="1" id="KW-0472">Membrane</keyword>
<dbReference type="EMBL" id="JACCBT010000001">
    <property type="protein sequence ID" value="NYE13400.1"/>
    <property type="molecule type" value="Genomic_DNA"/>
</dbReference>
<comment type="caution">
    <text evidence="2">The sequence shown here is derived from an EMBL/GenBank/DDBJ whole genome shotgun (WGS) entry which is preliminary data.</text>
</comment>
<keyword evidence="1" id="KW-0812">Transmembrane</keyword>
<protein>
    <submittedName>
        <fullName evidence="2">Uncharacterized protein</fullName>
    </submittedName>
</protein>
<accession>A0A7Y9GDX2</accession>
<evidence type="ECO:0000313" key="2">
    <source>
        <dbReference type="EMBL" id="NYE13400.1"/>
    </source>
</evidence>
<keyword evidence="3" id="KW-1185">Reference proteome</keyword>
<feature type="transmembrane region" description="Helical" evidence="1">
    <location>
        <begin position="31"/>
        <end position="50"/>
    </location>
</feature>
<dbReference type="AlphaFoldDB" id="A0A7Y9GDX2"/>
<proteinExistence type="predicted"/>
<dbReference type="RefSeq" id="WP_179834449.1">
    <property type="nucleotide sequence ID" value="NZ_BMRD01000011.1"/>
</dbReference>
<name>A0A7Y9GDX2_9ACTN</name>
<sequence length="56" mass="5889">MSNSTRWTLVCILIGVNVLSNAVLGDGWIQIAVSAVTGLAAAAVLIDLLLRGRREP</sequence>
<reference evidence="2 3" key="1">
    <citation type="submission" date="2020-07" db="EMBL/GenBank/DDBJ databases">
        <title>Sequencing the genomes of 1000 actinobacteria strains.</title>
        <authorList>
            <person name="Klenk H.-P."/>
        </authorList>
    </citation>
    <scope>NUCLEOTIDE SEQUENCE [LARGE SCALE GENOMIC DNA]</scope>
    <source>
        <strain evidence="2 3">DSM 43461</strain>
    </source>
</reference>
<dbReference type="Proteomes" id="UP000591272">
    <property type="component" value="Unassembled WGS sequence"/>
</dbReference>
<gene>
    <name evidence="2" type="ORF">BJ999_003696</name>
</gene>
<evidence type="ECO:0000256" key="1">
    <source>
        <dbReference type="SAM" id="Phobius"/>
    </source>
</evidence>
<organism evidence="2 3">
    <name type="scientific">Actinomadura citrea</name>
    <dbReference type="NCBI Taxonomy" id="46158"/>
    <lineage>
        <taxon>Bacteria</taxon>
        <taxon>Bacillati</taxon>
        <taxon>Actinomycetota</taxon>
        <taxon>Actinomycetes</taxon>
        <taxon>Streptosporangiales</taxon>
        <taxon>Thermomonosporaceae</taxon>
        <taxon>Actinomadura</taxon>
    </lineage>
</organism>
<evidence type="ECO:0000313" key="3">
    <source>
        <dbReference type="Proteomes" id="UP000591272"/>
    </source>
</evidence>
<feature type="transmembrane region" description="Helical" evidence="1">
    <location>
        <begin position="7"/>
        <end position="25"/>
    </location>
</feature>